<keyword evidence="1" id="KW-1133">Transmembrane helix</keyword>
<feature type="transmembrane region" description="Helical" evidence="1">
    <location>
        <begin position="123"/>
        <end position="146"/>
    </location>
</feature>
<feature type="transmembrane region" description="Helical" evidence="1">
    <location>
        <begin position="196"/>
        <end position="214"/>
    </location>
</feature>
<sequence>MLMAAWWGFVAGAALLVGAALATLLKIPIKVVGLTMAFGSGVLISALAFELTSEAFDRGGGTAVLAGLAAGSLVFWIGDWWVDQRGGHRRKNPTGTGGGSSSNGAGAGALVLGSLLDGIPESAAIGVSLIGGGSVGVAVVAAVFLSNVPEGLSASAGMKAAGHSHRYIFGVWALVTAMSALAAALGFGLLAGASPLVIAIIQAFAAGAILTMLADTMLPESVEHAGSLVGMVTVVGFAAAFLLSMA</sequence>
<reference evidence="2 3" key="1">
    <citation type="submission" date="2020-08" db="EMBL/GenBank/DDBJ databases">
        <title>Genome sequence of Nocardioides mesophilus KACC 16243T.</title>
        <authorList>
            <person name="Hyun D.-W."/>
            <person name="Bae J.-W."/>
        </authorList>
    </citation>
    <scope>NUCLEOTIDE SEQUENCE [LARGE SCALE GENOMIC DNA]</scope>
    <source>
        <strain evidence="2 3">KACC 16243</strain>
    </source>
</reference>
<feature type="transmembrane region" description="Helical" evidence="1">
    <location>
        <begin position="63"/>
        <end position="82"/>
    </location>
</feature>
<proteinExistence type="predicted"/>
<evidence type="ECO:0000313" key="3">
    <source>
        <dbReference type="Proteomes" id="UP000515947"/>
    </source>
</evidence>
<evidence type="ECO:0000256" key="1">
    <source>
        <dbReference type="SAM" id="Phobius"/>
    </source>
</evidence>
<feature type="transmembrane region" description="Helical" evidence="1">
    <location>
        <begin position="226"/>
        <end position="245"/>
    </location>
</feature>
<dbReference type="Proteomes" id="UP000515947">
    <property type="component" value="Chromosome"/>
</dbReference>
<accession>A0A7G9R8H1</accession>
<keyword evidence="1" id="KW-0812">Transmembrane</keyword>
<feature type="transmembrane region" description="Helical" evidence="1">
    <location>
        <begin position="167"/>
        <end position="190"/>
    </location>
</feature>
<dbReference type="AlphaFoldDB" id="A0A7G9R8H1"/>
<dbReference type="KEGG" id="nmes:H9L09_15365"/>
<keyword evidence="3" id="KW-1185">Reference proteome</keyword>
<evidence type="ECO:0000313" key="2">
    <source>
        <dbReference type="EMBL" id="QNN51896.1"/>
    </source>
</evidence>
<dbReference type="EMBL" id="CP060713">
    <property type="protein sequence ID" value="QNN51896.1"/>
    <property type="molecule type" value="Genomic_DNA"/>
</dbReference>
<dbReference type="RefSeq" id="WP_187577739.1">
    <property type="nucleotide sequence ID" value="NZ_CP060713.1"/>
</dbReference>
<gene>
    <name evidence="2" type="ORF">H9L09_15365</name>
</gene>
<organism evidence="2 3">
    <name type="scientific">Nocardioides mesophilus</name>
    <dbReference type="NCBI Taxonomy" id="433659"/>
    <lineage>
        <taxon>Bacteria</taxon>
        <taxon>Bacillati</taxon>
        <taxon>Actinomycetota</taxon>
        <taxon>Actinomycetes</taxon>
        <taxon>Propionibacteriales</taxon>
        <taxon>Nocardioidaceae</taxon>
        <taxon>Nocardioides</taxon>
    </lineage>
</organism>
<protein>
    <submittedName>
        <fullName evidence="2">ZIP family zinc transporter</fullName>
    </submittedName>
</protein>
<feature type="transmembrane region" description="Helical" evidence="1">
    <location>
        <begin position="32"/>
        <end position="51"/>
    </location>
</feature>
<name>A0A7G9R8H1_9ACTN</name>
<keyword evidence="1" id="KW-0472">Membrane</keyword>